<dbReference type="Proteomes" id="UP000431826">
    <property type="component" value="Unassembled WGS sequence"/>
</dbReference>
<dbReference type="GO" id="GO:0006826">
    <property type="term" value="P:iron ion transport"/>
    <property type="evidence" value="ECO:0007669"/>
    <property type="project" value="InterPro"/>
</dbReference>
<evidence type="ECO:0000256" key="1">
    <source>
        <dbReference type="ARBA" id="ARBA00004496"/>
    </source>
</evidence>
<gene>
    <name evidence="6" type="primary">iroD</name>
    <name evidence="6" type="ORF">Stube_62070</name>
</gene>
<keyword evidence="3" id="KW-0378">Hydrolase</keyword>
<dbReference type="AlphaFoldDB" id="A0A640V1R1"/>
<dbReference type="PANTHER" id="PTHR48098">
    <property type="entry name" value="ENTEROCHELIN ESTERASE-RELATED"/>
    <property type="match status" value="1"/>
</dbReference>
<feature type="domain" description="Enterochelin esterase N-terminal" evidence="5">
    <location>
        <begin position="80"/>
        <end position="196"/>
    </location>
</feature>
<dbReference type="PANTHER" id="PTHR48098:SF3">
    <property type="entry name" value="IRON(III) ENTEROBACTIN ESTERASE"/>
    <property type="match status" value="1"/>
</dbReference>
<evidence type="ECO:0000313" key="7">
    <source>
        <dbReference type="Proteomes" id="UP000431826"/>
    </source>
</evidence>
<evidence type="ECO:0000256" key="2">
    <source>
        <dbReference type="ARBA" id="ARBA00022490"/>
    </source>
</evidence>
<evidence type="ECO:0000313" key="6">
    <source>
        <dbReference type="EMBL" id="GFE41534.1"/>
    </source>
</evidence>
<dbReference type="SUPFAM" id="SSF53474">
    <property type="entry name" value="alpha/beta-Hydrolases"/>
    <property type="match status" value="1"/>
</dbReference>
<dbReference type="GO" id="GO:0005737">
    <property type="term" value="C:cytoplasm"/>
    <property type="evidence" value="ECO:0007669"/>
    <property type="project" value="UniProtKB-SubCell"/>
</dbReference>
<accession>A0A640V1R1</accession>
<evidence type="ECO:0000259" key="5">
    <source>
        <dbReference type="Pfam" id="PF11806"/>
    </source>
</evidence>
<dbReference type="SUPFAM" id="SSF81296">
    <property type="entry name" value="E set domains"/>
    <property type="match status" value="1"/>
</dbReference>
<evidence type="ECO:0000256" key="3">
    <source>
        <dbReference type="ARBA" id="ARBA00022801"/>
    </source>
</evidence>
<proteinExistence type="inferred from homology"/>
<dbReference type="GO" id="GO:0008849">
    <property type="term" value="F:enterochelin esterase activity"/>
    <property type="evidence" value="ECO:0007669"/>
    <property type="project" value="InterPro"/>
</dbReference>
<protein>
    <submittedName>
        <fullName evidence="6">Enterochelin esterase</fullName>
    </submittedName>
</protein>
<keyword evidence="7" id="KW-1185">Reference proteome</keyword>
<comment type="subcellular location">
    <subcellularLocation>
        <location evidence="1">Cytoplasm</location>
    </subcellularLocation>
</comment>
<reference evidence="6 7" key="1">
    <citation type="submission" date="2019-12" db="EMBL/GenBank/DDBJ databases">
        <title>Whole genome shotgun sequence of Streptomyces tubercidicus NBRC 13090.</title>
        <authorList>
            <person name="Ichikawa N."/>
            <person name="Kimura A."/>
            <person name="Kitahashi Y."/>
            <person name="Komaki H."/>
            <person name="Tamura T."/>
        </authorList>
    </citation>
    <scope>NUCLEOTIDE SEQUENCE [LARGE SCALE GENOMIC DNA]</scope>
    <source>
        <strain evidence="6 7">NBRC 13090</strain>
    </source>
</reference>
<dbReference type="InterPro" id="IPR029058">
    <property type="entry name" value="AB_hydrolase_fold"/>
</dbReference>
<dbReference type="Gene3D" id="3.40.50.1820">
    <property type="entry name" value="alpha/beta hydrolase"/>
    <property type="match status" value="1"/>
</dbReference>
<dbReference type="Pfam" id="PF00756">
    <property type="entry name" value="Esterase"/>
    <property type="match status" value="1"/>
</dbReference>
<dbReference type="InterPro" id="IPR021764">
    <property type="entry name" value="Enterochelin_esterase_N"/>
</dbReference>
<dbReference type="InterPro" id="IPR000801">
    <property type="entry name" value="Esterase-like"/>
</dbReference>
<comment type="caution">
    <text evidence="6">The sequence shown here is derived from an EMBL/GenBank/DDBJ whole genome shotgun (WGS) entry which is preliminary data.</text>
</comment>
<comment type="similarity">
    <text evidence="4">Belongs to the Fes family.</text>
</comment>
<dbReference type="Gene3D" id="2.60.40.10">
    <property type="entry name" value="Immunoglobulins"/>
    <property type="match status" value="1"/>
</dbReference>
<dbReference type="GO" id="GO:0005975">
    <property type="term" value="P:carbohydrate metabolic process"/>
    <property type="evidence" value="ECO:0007669"/>
    <property type="project" value="UniProtKB-ARBA"/>
</dbReference>
<keyword evidence="2" id="KW-0963">Cytoplasm</keyword>
<dbReference type="GO" id="GO:0005506">
    <property type="term" value="F:iron ion binding"/>
    <property type="evidence" value="ECO:0007669"/>
    <property type="project" value="InterPro"/>
</dbReference>
<organism evidence="6 7">
    <name type="scientific">Streptomyces tubercidicus</name>
    <dbReference type="NCBI Taxonomy" id="47759"/>
    <lineage>
        <taxon>Bacteria</taxon>
        <taxon>Bacillati</taxon>
        <taxon>Actinomycetota</taxon>
        <taxon>Actinomycetes</taxon>
        <taxon>Kitasatosporales</taxon>
        <taxon>Streptomycetaceae</taxon>
        <taxon>Streptomyces</taxon>
    </lineage>
</organism>
<name>A0A640V1R1_9ACTN</name>
<dbReference type="Pfam" id="PF11806">
    <property type="entry name" value="Enterochelin_N"/>
    <property type="match status" value="1"/>
</dbReference>
<sequence length="436" mass="46804">MHAEGSQVSRAASFAVTAPADASEPVPYTVASPRLGRFAQRLEQAGTAEHSLLEAEFWAGVERDGTPLIEPLDDDPDHRAVTFLWRGHRATRQVLLLANGLTDPDDLAGSLLAPLPGTEIWYLTHRLRADHRGSYRLVADISPGPLPSAEGPRRARLRGLALHAMPDPHNRTLLPDSAGSAGSSLYELPLSPAQPWREPRPDIPRGAVQCHRSPGATLGDQHTTWVYGPPSGTAGGPLDVLVLPDGERWFGALGLAHTLDALLAEGRIPPLLVLAPDAAGPSGWWQERDTHDAYADFLADDLMSWAAARWPVTAEPRRTVVAGQHLGGTAALHACLRRPERFGGALAQSPAPPGAGRGEPRWPSQWFAPAHRCQARIHLDVARQDVQEAGAESGPALHELLRRCGHTVTSQEFNGGLDYACWRGGLADGLISLFGS</sequence>
<dbReference type="InterPro" id="IPR050583">
    <property type="entry name" value="Mycobacterial_A85_antigen"/>
</dbReference>
<dbReference type="InterPro" id="IPR013783">
    <property type="entry name" value="Ig-like_fold"/>
</dbReference>
<evidence type="ECO:0000256" key="4">
    <source>
        <dbReference type="ARBA" id="ARBA00024201"/>
    </source>
</evidence>
<dbReference type="EMBL" id="BLIR01000003">
    <property type="protein sequence ID" value="GFE41534.1"/>
    <property type="molecule type" value="Genomic_DNA"/>
</dbReference>
<dbReference type="InterPro" id="IPR014756">
    <property type="entry name" value="Ig_E-set"/>
</dbReference>